<feature type="compositionally biased region" description="Low complexity" evidence="1">
    <location>
        <begin position="218"/>
        <end position="241"/>
    </location>
</feature>
<dbReference type="EMBL" id="AM466550">
    <property type="protein sequence ID" value="CAN79160.1"/>
    <property type="molecule type" value="Genomic_DNA"/>
</dbReference>
<proteinExistence type="predicted"/>
<organism evidence="3">
    <name type="scientific">Vitis vinifera</name>
    <name type="common">Grape</name>
    <dbReference type="NCBI Taxonomy" id="29760"/>
    <lineage>
        <taxon>Eukaryota</taxon>
        <taxon>Viridiplantae</taxon>
        <taxon>Streptophyta</taxon>
        <taxon>Embryophyta</taxon>
        <taxon>Tracheophyta</taxon>
        <taxon>Spermatophyta</taxon>
        <taxon>Magnoliopsida</taxon>
        <taxon>eudicotyledons</taxon>
        <taxon>Gunneridae</taxon>
        <taxon>Pentapetalae</taxon>
        <taxon>rosids</taxon>
        <taxon>Vitales</taxon>
        <taxon>Vitaceae</taxon>
        <taxon>Viteae</taxon>
        <taxon>Vitis</taxon>
    </lineage>
</organism>
<feature type="region of interest" description="Disordered" evidence="1">
    <location>
        <begin position="170"/>
        <end position="248"/>
    </location>
</feature>
<keyword evidence="2" id="KW-0732">Signal</keyword>
<name>A5BPF4_VITVI</name>
<dbReference type="AlphaFoldDB" id="A5BPF4"/>
<feature type="compositionally biased region" description="Basic and acidic residues" evidence="1">
    <location>
        <begin position="170"/>
        <end position="182"/>
    </location>
</feature>
<protein>
    <submittedName>
        <fullName evidence="3">Uncharacterized protein</fullName>
    </submittedName>
</protein>
<sequence>MALRCLDLGFSLCFCLLWVFCLRNDWCVEGNTKRRMGRVIGFDNYVDPRRFPHGLDPLSIMARGGFASTSGRPQQSGRKNTRVGHLRLEHPQGKTEMSCRVGGKGFIHPTQQSVRDRRAERAYKVLLSNKNLLVLIDNPKSFIIPVFSHLAASSLVLGYSFDSEAHQDSLEEQERKCQEETLRQASTTGRLSSNSAIRPPTQKKKEPAANTIRRARTLPPAFLSSSSASSSSSSPSFSSSSDEPETRVNRIVPHIICKEEEEKNMDSNLRAGFREKKRRRSSESIVVNYIPFRKACPKLALAPLPMPISLATALVVTPNSDEKPPFIDDISYHEMRKPFVVPENLNKESFECMSSSPLHSKSAYVPNQEEIFELLKRISSFIEREPPI</sequence>
<feature type="signal peptide" evidence="2">
    <location>
        <begin position="1"/>
        <end position="21"/>
    </location>
</feature>
<gene>
    <name evidence="3" type="ORF">VITISV_004656</name>
</gene>
<reference evidence="3" key="1">
    <citation type="journal article" date="2007" name="PLoS ONE">
        <title>The first genome sequence of an elite grapevine cultivar (Pinot noir Vitis vinifera L.): coping with a highly heterozygous genome.</title>
        <authorList>
            <person name="Velasco R."/>
            <person name="Zharkikh A."/>
            <person name="Troggio M."/>
            <person name="Cartwright D.A."/>
            <person name="Cestaro A."/>
            <person name="Pruss D."/>
            <person name="Pindo M."/>
            <person name="FitzGerald L.M."/>
            <person name="Vezzulli S."/>
            <person name="Reid J."/>
            <person name="Malacarne G."/>
            <person name="Iliev D."/>
            <person name="Coppola G."/>
            <person name="Wardell B."/>
            <person name="Micheletti D."/>
            <person name="Macalma T."/>
            <person name="Facci M."/>
            <person name="Mitchell J.T."/>
            <person name="Perazzolli M."/>
            <person name="Eldredge G."/>
            <person name="Gatto P."/>
            <person name="Oyzerski R."/>
            <person name="Moretto M."/>
            <person name="Gutin N."/>
            <person name="Stefanini M."/>
            <person name="Chen Y."/>
            <person name="Segala C."/>
            <person name="Davenport C."/>
            <person name="Dematte L."/>
            <person name="Mraz A."/>
            <person name="Battilana J."/>
            <person name="Stormo K."/>
            <person name="Costa F."/>
            <person name="Tao Q."/>
            <person name="Si-Ammour A."/>
            <person name="Harkins T."/>
            <person name="Lackey A."/>
            <person name="Perbost C."/>
            <person name="Taillon B."/>
            <person name="Stella A."/>
            <person name="Solovyev V."/>
            <person name="Fawcett J.A."/>
            <person name="Sterck L."/>
            <person name="Vandepoele K."/>
            <person name="Grando S.M."/>
            <person name="Toppo S."/>
            <person name="Moser C."/>
            <person name="Lanchbury J."/>
            <person name="Bogden R."/>
            <person name="Skolnick M."/>
            <person name="Sgaramella V."/>
            <person name="Bhatnagar S.K."/>
            <person name="Fontana P."/>
            <person name="Gutin A."/>
            <person name="Van de Peer Y."/>
            <person name="Salamini F."/>
            <person name="Viola R."/>
        </authorList>
    </citation>
    <scope>NUCLEOTIDE SEQUENCE</scope>
</reference>
<feature type="chain" id="PRO_5002678433" evidence="2">
    <location>
        <begin position="22"/>
        <end position="388"/>
    </location>
</feature>
<feature type="compositionally biased region" description="Polar residues" evidence="1">
    <location>
        <begin position="183"/>
        <end position="196"/>
    </location>
</feature>
<accession>A5BPF4</accession>
<evidence type="ECO:0000256" key="2">
    <source>
        <dbReference type="SAM" id="SignalP"/>
    </source>
</evidence>
<evidence type="ECO:0000313" key="3">
    <source>
        <dbReference type="EMBL" id="CAN79160.1"/>
    </source>
</evidence>
<evidence type="ECO:0000256" key="1">
    <source>
        <dbReference type="SAM" id="MobiDB-lite"/>
    </source>
</evidence>